<name>A0A896YYP9_9AGAM</name>
<feature type="domain" description="Homing endonuclease LAGLIDADG" evidence="2">
    <location>
        <begin position="121"/>
        <end position="217"/>
    </location>
</feature>
<dbReference type="PANTHER" id="PTHR36181:SF4">
    <property type="entry name" value="LAGLIDADG ENDONUCLEASE"/>
    <property type="match status" value="1"/>
</dbReference>
<gene>
    <name evidence="3" type="primary">orf245</name>
</gene>
<keyword evidence="3" id="KW-0496">Mitochondrion</keyword>
<comment type="function">
    <text evidence="1">Mitochondrial DNA endonuclease involved in intron homing.</text>
</comment>
<protein>
    <submittedName>
        <fullName evidence="3">LAGLIDADG endonuclease</fullName>
    </submittedName>
</protein>
<dbReference type="InterPro" id="IPR004860">
    <property type="entry name" value="LAGLIDADG_dom"/>
</dbReference>
<sequence>MMHLNKHWVSWFTGFSEGDGHFGINGNALFFVLTQKEKAILEEIQQILGFGNLTFDASVNCWRFKVHGIENIFKLAQIFNGNLVLDHRIAQFNSWIKILNSKGYKIELLGKSKLTLENAWLSGFTDAEGCFTITASGENAKRQRVKMRFLIDQNDEQVLLAIRDLLETGFVSFRKSTASCYRLTAESFGKLDSIVNYFKAFPLRTKKLNSFNKWLEVRVKMLNNEHLIPGGIAKIKELASKINKE</sequence>
<proteinExistence type="predicted"/>
<keyword evidence="3" id="KW-0255">Endonuclease</keyword>
<keyword evidence="3" id="KW-0540">Nuclease</keyword>
<evidence type="ECO:0000259" key="2">
    <source>
        <dbReference type="Pfam" id="PF00961"/>
    </source>
</evidence>
<dbReference type="GO" id="GO:0004519">
    <property type="term" value="F:endonuclease activity"/>
    <property type="evidence" value="ECO:0007669"/>
    <property type="project" value="UniProtKB-KW"/>
</dbReference>
<dbReference type="SUPFAM" id="SSF55608">
    <property type="entry name" value="Homing endonucleases"/>
    <property type="match status" value="2"/>
</dbReference>
<evidence type="ECO:0000313" key="3">
    <source>
        <dbReference type="EMBL" id="QSE33981.1"/>
    </source>
</evidence>
<reference evidence="3" key="1">
    <citation type="journal article" date="2020" name="Comput. Struct. Biotechnol. J.">
        <title>The mitogenomes of two saprophytic Boletales species (Coniophora) reveals intron dynamics and accumulation of plasmid-derived and non-conserved genes.</title>
        <authorList>
            <person name="Wu P."/>
            <person name="Bao Z."/>
            <person name="Tu W."/>
            <person name="Li L."/>
            <person name="Xiong C."/>
            <person name="Jin X."/>
            <person name="Li P."/>
            <person name="Gui M."/>
            <person name="Huang W."/>
            <person name="Li Q."/>
        </authorList>
    </citation>
    <scope>NUCLEOTIDE SEQUENCE</scope>
</reference>
<keyword evidence="3" id="KW-0378">Hydrolase</keyword>
<dbReference type="PANTHER" id="PTHR36181">
    <property type="entry name" value="INTRON-ENCODED ENDONUCLEASE AI3-RELATED"/>
    <property type="match status" value="1"/>
</dbReference>
<dbReference type="Pfam" id="PF00961">
    <property type="entry name" value="LAGLIDADG_1"/>
    <property type="match status" value="2"/>
</dbReference>
<dbReference type="Gene3D" id="3.10.28.10">
    <property type="entry name" value="Homing endonucleases"/>
    <property type="match status" value="2"/>
</dbReference>
<dbReference type="EMBL" id="MT375016">
    <property type="protein sequence ID" value="QSE33981.1"/>
    <property type="molecule type" value="Genomic_DNA"/>
</dbReference>
<feature type="domain" description="Homing endonuclease LAGLIDADG" evidence="2">
    <location>
        <begin position="13"/>
        <end position="98"/>
    </location>
</feature>
<accession>A0A896YYP9</accession>
<dbReference type="GO" id="GO:0005739">
    <property type="term" value="C:mitochondrion"/>
    <property type="evidence" value="ECO:0007669"/>
    <property type="project" value="UniProtKB-ARBA"/>
</dbReference>
<dbReference type="InterPro" id="IPR027434">
    <property type="entry name" value="Homing_endonucl"/>
</dbReference>
<organism evidence="3">
    <name type="scientific">Coniophora puteana</name>
    <dbReference type="NCBI Taxonomy" id="80637"/>
    <lineage>
        <taxon>Eukaryota</taxon>
        <taxon>Fungi</taxon>
        <taxon>Dikarya</taxon>
        <taxon>Basidiomycota</taxon>
        <taxon>Agaricomycotina</taxon>
        <taxon>Agaricomycetes</taxon>
        <taxon>Agaricomycetidae</taxon>
        <taxon>Boletales</taxon>
        <taxon>Coniophorineae</taxon>
        <taxon>Coniophoraceae</taxon>
        <taxon>Coniophora</taxon>
    </lineage>
</organism>
<geneLocation type="mitochondrion" evidence="3"/>
<dbReference type="InterPro" id="IPR051289">
    <property type="entry name" value="LAGLIDADG_Endonuclease"/>
</dbReference>
<evidence type="ECO:0000256" key="1">
    <source>
        <dbReference type="ARBA" id="ARBA00002670"/>
    </source>
</evidence>
<dbReference type="AlphaFoldDB" id="A0A896YYP9"/>